<protein>
    <submittedName>
        <fullName evidence="2">Uncharacterized protein</fullName>
    </submittedName>
</protein>
<name>A0A1F7SLH1_9BACT</name>
<keyword evidence="1" id="KW-0812">Transmembrane</keyword>
<reference evidence="2 3" key="1">
    <citation type="journal article" date="2016" name="Nat. Commun.">
        <title>Thousands of microbial genomes shed light on interconnected biogeochemical processes in an aquifer system.</title>
        <authorList>
            <person name="Anantharaman K."/>
            <person name="Brown C.T."/>
            <person name="Hug L.A."/>
            <person name="Sharon I."/>
            <person name="Castelle C.J."/>
            <person name="Probst A.J."/>
            <person name="Thomas B.C."/>
            <person name="Singh A."/>
            <person name="Wilkins M.J."/>
            <person name="Karaoz U."/>
            <person name="Brodie E.L."/>
            <person name="Williams K.H."/>
            <person name="Hubbard S.S."/>
            <person name="Banfield J.F."/>
        </authorList>
    </citation>
    <scope>NUCLEOTIDE SEQUENCE [LARGE SCALE GENOMIC DNA]</scope>
</reference>
<sequence length="63" mass="6741">MKMLVNILIYLAAIGFIGAILCRAGGSGVIPFIPFLSTTALIKFVNSCLGFVIALTLIQIRDK</sequence>
<dbReference type="AlphaFoldDB" id="A0A1F7SLH1"/>
<evidence type="ECO:0000313" key="3">
    <source>
        <dbReference type="Proteomes" id="UP000178082"/>
    </source>
</evidence>
<keyword evidence="1" id="KW-0472">Membrane</keyword>
<organism evidence="2 3">
    <name type="scientific">Candidatus Schekmanbacteria bacterium RIFCSPLOWO2_12_FULL_38_15</name>
    <dbReference type="NCBI Taxonomy" id="1817883"/>
    <lineage>
        <taxon>Bacteria</taxon>
        <taxon>Candidatus Schekmaniibacteriota</taxon>
    </lineage>
</organism>
<proteinExistence type="predicted"/>
<evidence type="ECO:0000313" key="2">
    <source>
        <dbReference type="EMBL" id="OGL54047.1"/>
    </source>
</evidence>
<dbReference type="Proteomes" id="UP000178082">
    <property type="component" value="Unassembled WGS sequence"/>
</dbReference>
<dbReference type="EMBL" id="MGDI01000017">
    <property type="protein sequence ID" value="OGL54047.1"/>
    <property type="molecule type" value="Genomic_DNA"/>
</dbReference>
<evidence type="ECO:0000256" key="1">
    <source>
        <dbReference type="SAM" id="Phobius"/>
    </source>
</evidence>
<feature type="transmembrane region" description="Helical" evidence="1">
    <location>
        <begin position="32"/>
        <end position="58"/>
    </location>
</feature>
<gene>
    <name evidence="2" type="ORF">A3G31_04275</name>
</gene>
<comment type="caution">
    <text evidence="2">The sequence shown here is derived from an EMBL/GenBank/DDBJ whole genome shotgun (WGS) entry which is preliminary data.</text>
</comment>
<keyword evidence="1" id="KW-1133">Transmembrane helix</keyword>
<accession>A0A1F7SLH1</accession>
<feature type="transmembrane region" description="Helical" evidence="1">
    <location>
        <begin position="7"/>
        <end position="26"/>
    </location>
</feature>